<dbReference type="GO" id="GO:0005829">
    <property type="term" value="C:cytosol"/>
    <property type="evidence" value="ECO:0007669"/>
    <property type="project" value="TreeGrafter"/>
</dbReference>
<name>X1KT65_9ZZZZ</name>
<proteinExistence type="predicted"/>
<dbReference type="AlphaFoldDB" id="X1KT65"/>
<dbReference type="Pfam" id="PF12643">
    <property type="entry name" value="MazG-like"/>
    <property type="match status" value="1"/>
</dbReference>
<evidence type="ECO:0000313" key="1">
    <source>
        <dbReference type="EMBL" id="GAH85183.1"/>
    </source>
</evidence>
<dbReference type="Gene3D" id="1.10.287.1080">
    <property type="entry name" value="MazG-like"/>
    <property type="match status" value="1"/>
</dbReference>
<organism evidence="1">
    <name type="scientific">marine sediment metagenome</name>
    <dbReference type="NCBI Taxonomy" id="412755"/>
    <lineage>
        <taxon>unclassified sequences</taxon>
        <taxon>metagenomes</taxon>
        <taxon>ecological metagenomes</taxon>
    </lineage>
</organism>
<dbReference type="InterPro" id="IPR025984">
    <property type="entry name" value="DCTPP"/>
</dbReference>
<reference evidence="1" key="1">
    <citation type="journal article" date="2014" name="Front. Microbiol.">
        <title>High frequency of phylogenetically diverse reductive dehalogenase-homologous genes in deep subseafloor sedimentary metagenomes.</title>
        <authorList>
            <person name="Kawai M."/>
            <person name="Futagami T."/>
            <person name="Toyoda A."/>
            <person name="Takaki Y."/>
            <person name="Nishi S."/>
            <person name="Hori S."/>
            <person name="Arai W."/>
            <person name="Tsubouchi T."/>
            <person name="Morono Y."/>
            <person name="Uchiyama I."/>
            <person name="Ito T."/>
            <person name="Fujiyama A."/>
            <person name="Inagaki F."/>
            <person name="Takami H."/>
        </authorList>
    </citation>
    <scope>NUCLEOTIDE SEQUENCE</scope>
    <source>
        <strain evidence="1">Expedition CK06-06</strain>
    </source>
</reference>
<gene>
    <name evidence="1" type="ORF">S03H2_66988</name>
</gene>
<evidence type="ECO:0008006" key="2">
    <source>
        <dbReference type="Google" id="ProtNLM"/>
    </source>
</evidence>
<sequence>WQTDSEIKDEVHKIQGSLADELADVAIYLFLLAHELNINLNNAVLQKIDKNWKKYPVGSLTDEEIKWGKANN</sequence>
<dbReference type="GO" id="GO:0006253">
    <property type="term" value="P:dCTP catabolic process"/>
    <property type="evidence" value="ECO:0007669"/>
    <property type="project" value="TreeGrafter"/>
</dbReference>
<comment type="caution">
    <text evidence="1">The sequence shown here is derived from an EMBL/GenBank/DDBJ whole genome shotgun (WGS) entry which is preliminary data.</text>
</comment>
<dbReference type="InterPro" id="IPR052555">
    <property type="entry name" value="dCTP_Pyrophosphatase"/>
</dbReference>
<accession>X1KT65</accession>
<dbReference type="SUPFAM" id="SSF101386">
    <property type="entry name" value="all-alpha NTP pyrophosphatases"/>
    <property type="match status" value="1"/>
</dbReference>
<dbReference type="PANTHER" id="PTHR46523">
    <property type="entry name" value="DCTP PYROPHOSPHATASE 1"/>
    <property type="match status" value="1"/>
</dbReference>
<dbReference type="EMBL" id="BARU01043794">
    <property type="protein sequence ID" value="GAH85183.1"/>
    <property type="molecule type" value="Genomic_DNA"/>
</dbReference>
<protein>
    <recommendedName>
        <fullName evidence="2">NTP pyrophosphohydrolase MazG putative catalytic core domain-containing protein</fullName>
    </recommendedName>
</protein>
<dbReference type="PANTHER" id="PTHR46523:SF1">
    <property type="entry name" value="DCTP PYROPHOSPHATASE 1"/>
    <property type="match status" value="1"/>
</dbReference>
<feature type="non-terminal residue" evidence="1">
    <location>
        <position position="1"/>
    </location>
</feature>
<dbReference type="GO" id="GO:0042262">
    <property type="term" value="P:DNA protection"/>
    <property type="evidence" value="ECO:0007669"/>
    <property type="project" value="TreeGrafter"/>
</dbReference>
<dbReference type="GO" id="GO:0047840">
    <property type="term" value="F:dCTP diphosphatase activity"/>
    <property type="evidence" value="ECO:0007669"/>
    <property type="project" value="TreeGrafter"/>
</dbReference>